<organism evidence="1 2">
    <name type="scientific">Arthrobacter pityocampae</name>
    <dbReference type="NCBI Taxonomy" id="547334"/>
    <lineage>
        <taxon>Bacteria</taxon>
        <taxon>Bacillati</taxon>
        <taxon>Actinomycetota</taxon>
        <taxon>Actinomycetes</taxon>
        <taxon>Micrococcales</taxon>
        <taxon>Micrococcaceae</taxon>
        <taxon>Arthrobacter</taxon>
    </lineage>
</organism>
<proteinExistence type="predicted"/>
<dbReference type="EMBL" id="PRKW01000001">
    <property type="protein sequence ID" value="PPB50347.1"/>
    <property type="molecule type" value="Genomic_DNA"/>
</dbReference>
<dbReference type="Proteomes" id="UP000239297">
    <property type="component" value="Unassembled WGS sequence"/>
</dbReference>
<keyword evidence="2" id="KW-1185">Reference proteome</keyword>
<comment type="caution">
    <text evidence="1">The sequence shown here is derived from an EMBL/GenBank/DDBJ whole genome shotgun (WGS) entry which is preliminary data.</text>
</comment>
<protein>
    <submittedName>
        <fullName evidence="1">Uncharacterized protein</fullName>
    </submittedName>
</protein>
<sequence length="238" mass="26029">MIDNAVLDTILAMTHSAVGGDLLSDVDSLATGIEAAGWVRAVNGGDWYCPGEPSWSLLSSDHAPNLAVFLSDDDATTVFTTGQDLARRLDQVEDLRRHGPDPGWPSWSPDEPRWAEWTGLETDWVMWDGGPARISLNVQPAHQPGRHYSPPHLHFQIGRLDTPSEGLPADPERARRIVSSGSPIARWYLAGEVDLPEDVVDILRRDSDAAVVAAVESAARFRTMHTAAQDHIGRHDGH</sequence>
<reference evidence="1 2" key="1">
    <citation type="journal article" date="2014" name="Int. J. Syst. Evol. Microbiol.">
        <title>Arthrobacter pityocampae sp. nov., isolated from Thaumetopoea pityocampa (Lep., Thaumetopoeidae).</title>
        <authorList>
            <person name="Ince I.A."/>
            <person name="Demirbag Z."/>
            <person name="Kati H."/>
        </authorList>
    </citation>
    <scope>NUCLEOTIDE SEQUENCE [LARGE SCALE GENOMIC DNA]</scope>
    <source>
        <strain evidence="1 2">Tp2</strain>
    </source>
</reference>
<evidence type="ECO:0000313" key="1">
    <source>
        <dbReference type="EMBL" id="PPB50347.1"/>
    </source>
</evidence>
<name>A0A2S5J0M3_9MICC</name>
<gene>
    <name evidence="1" type="ORF">C4K88_00010</name>
</gene>
<dbReference type="AlphaFoldDB" id="A0A2S5J0M3"/>
<accession>A0A2S5J0M3</accession>
<evidence type="ECO:0000313" key="2">
    <source>
        <dbReference type="Proteomes" id="UP000239297"/>
    </source>
</evidence>